<organism evidence="2 3">
    <name type="scientific">Robbsia betulipollinis</name>
    <dbReference type="NCBI Taxonomy" id="2981849"/>
    <lineage>
        <taxon>Bacteria</taxon>
        <taxon>Pseudomonadati</taxon>
        <taxon>Pseudomonadota</taxon>
        <taxon>Betaproteobacteria</taxon>
        <taxon>Burkholderiales</taxon>
        <taxon>Burkholderiaceae</taxon>
        <taxon>Robbsia</taxon>
    </lineage>
</organism>
<feature type="compositionally biased region" description="Gly residues" evidence="1">
    <location>
        <begin position="165"/>
        <end position="229"/>
    </location>
</feature>
<gene>
    <name evidence="2" type="ORF">OVY01_00450</name>
</gene>
<protein>
    <submittedName>
        <fullName evidence="2">SH3 domain-containing protein</fullName>
    </submittedName>
</protein>
<dbReference type="Proteomes" id="UP001082899">
    <property type="component" value="Unassembled WGS sequence"/>
</dbReference>
<feature type="compositionally biased region" description="Pro residues" evidence="1">
    <location>
        <begin position="153"/>
        <end position="164"/>
    </location>
</feature>
<dbReference type="Pfam" id="PF06347">
    <property type="entry name" value="SH3_4"/>
    <property type="match status" value="1"/>
</dbReference>
<feature type="region of interest" description="Disordered" evidence="1">
    <location>
        <begin position="151"/>
        <end position="245"/>
    </location>
</feature>
<comment type="caution">
    <text evidence="2">The sequence shown here is derived from an EMBL/GenBank/DDBJ whole genome shotgun (WGS) entry which is preliminary data.</text>
</comment>
<reference evidence="2" key="1">
    <citation type="submission" date="2022-11" db="EMBL/GenBank/DDBJ databases">
        <title>Robbsia betulipollinis sp. nov., isolated from pollen of birch (Betula pendula).</title>
        <authorList>
            <person name="Shi H."/>
            <person name="Ambika Manirajan B."/>
            <person name="Ratering S."/>
            <person name="Geissler-Plaum R."/>
            <person name="Schnell S."/>
        </authorList>
    </citation>
    <scope>NUCLEOTIDE SEQUENCE</scope>
    <source>
        <strain evidence="2">Bb-Pol-6</strain>
    </source>
</reference>
<name>A0ABT3ZGT1_9BURK</name>
<dbReference type="EMBL" id="JAPMXC010000001">
    <property type="protein sequence ID" value="MCY0385733.1"/>
    <property type="molecule type" value="Genomic_DNA"/>
</dbReference>
<dbReference type="RefSeq" id="WP_267844855.1">
    <property type="nucleotide sequence ID" value="NZ_JAPMXC010000001.1"/>
</dbReference>
<keyword evidence="3" id="KW-1185">Reference proteome</keyword>
<evidence type="ECO:0000313" key="2">
    <source>
        <dbReference type="EMBL" id="MCY0385733.1"/>
    </source>
</evidence>
<proteinExistence type="predicted"/>
<evidence type="ECO:0000256" key="1">
    <source>
        <dbReference type="SAM" id="MobiDB-lite"/>
    </source>
</evidence>
<accession>A0ABT3ZGT1</accession>
<feature type="compositionally biased region" description="Basic and acidic residues" evidence="1">
    <location>
        <begin position="230"/>
        <end position="245"/>
    </location>
</feature>
<evidence type="ECO:0000313" key="3">
    <source>
        <dbReference type="Proteomes" id="UP001082899"/>
    </source>
</evidence>
<dbReference type="InterPro" id="IPR010466">
    <property type="entry name" value="DUF1058"/>
</dbReference>
<dbReference type="Gene3D" id="2.30.30.40">
    <property type="entry name" value="SH3 Domains"/>
    <property type="match status" value="1"/>
</dbReference>
<sequence length="245" mass="25097">MRRTMFQCLSSLRTGSFGPVPARWLAIGLAGALTLPLAAQAQQAPAYTNGPTIMRAGPSQQYPEVARVQPGVPVSVMGCLQNYSWCDVGLPGARGWVHASRLNYPYQGSSVPLSNYGMAIGVPIVSFAIGPYWDEFYRGRPWFNDRDRWAHRGPPPFEGGPGPGPGWGGHPQPGYGPDRGGFHGGPGGPGGPGNPGGQPHGGGPGGERFHEGGPGGGDHGRGGGHPGGDGGHHGGDDHGHGGPGG</sequence>